<keyword evidence="2" id="KW-1133">Transmembrane helix</keyword>
<organism evidence="4 5">
    <name type="scientific">Chitinophaga rupis</name>
    <dbReference type="NCBI Taxonomy" id="573321"/>
    <lineage>
        <taxon>Bacteria</taxon>
        <taxon>Pseudomonadati</taxon>
        <taxon>Bacteroidota</taxon>
        <taxon>Chitinophagia</taxon>
        <taxon>Chitinophagales</taxon>
        <taxon>Chitinophagaceae</taxon>
        <taxon>Chitinophaga</taxon>
    </lineage>
</organism>
<dbReference type="GO" id="GO:0046983">
    <property type="term" value="F:protein dimerization activity"/>
    <property type="evidence" value="ECO:0007669"/>
    <property type="project" value="InterPro"/>
</dbReference>
<dbReference type="SMART" id="SM00387">
    <property type="entry name" value="HATPase_c"/>
    <property type="match status" value="1"/>
</dbReference>
<protein>
    <submittedName>
        <fullName evidence="4">Histidine kinase-, DNA gyrase B-, and HSP90-like ATPase</fullName>
    </submittedName>
</protein>
<dbReference type="InterPro" id="IPR005467">
    <property type="entry name" value="His_kinase_dom"/>
</dbReference>
<dbReference type="GO" id="GO:0000155">
    <property type="term" value="F:phosphorelay sensor kinase activity"/>
    <property type="evidence" value="ECO:0007669"/>
    <property type="project" value="InterPro"/>
</dbReference>
<dbReference type="Gene3D" id="1.20.5.1930">
    <property type="match status" value="1"/>
</dbReference>
<dbReference type="Pfam" id="PF07495">
    <property type="entry name" value="Y_Y_Y"/>
    <property type="match status" value="1"/>
</dbReference>
<dbReference type="Pfam" id="PF02518">
    <property type="entry name" value="HATPase_c"/>
    <property type="match status" value="1"/>
</dbReference>
<name>A0A1H8DJN8_9BACT</name>
<dbReference type="CDD" id="cd16917">
    <property type="entry name" value="HATPase_UhpB-NarQ-NarX-like"/>
    <property type="match status" value="1"/>
</dbReference>
<dbReference type="InterPro" id="IPR003594">
    <property type="entry name" value="HATPase_dom"/>
</dbReference>
<dbReference type="InterPro" id="IPR036890">
    <property type="entry name" value="HATPase_C_sf"/>
</dbReference>
<accession>A0A1H8DJN8</accession>
<feature type="domain" description="Histidine kinase" evidence="3">
    <location>
        <begin position="860"/>
        <end position="1047"/>
    </location>
</feature>
<dbReference type="SUPFAM" id="SSF63829">
    <property type="entry name" value="Calcium-dependent phosphotriesterase"/>
    <property type="match status" value="1"/>
</dbReference>
<feature type="transmembrane region" description="Helical" evidence="2">
    <location>
        <begin position="811"/>
        <end position="833"/>
    </location>
</feature>
<dbReference type="PANTHER" id="PTHR43547">
    <property type="entry name" value="TWO-COMPONENT HISTIDINE KINASE"/>
    <property type="match status" value="1"/>
</dbReference>
<keyword evidence="4" id="KW-0418">Kinase</keyword>
<dbReference type="InterPro" id="IPR013783">
    <property type="entry name" value="Ig-like_fold"/>
</dbReference>
<keyword evidence="2" id="KW-0472">Membrane</keyword>
<dbReference type="SUPFAM" id="SSF55874">
    <property type="entry name" value="ATPase domain of HSP90 chaperone/DNA topoisomerase II/histidine kinase"/>
    <property type="match status" value="1"/>
</dbReference>
<dbReference type="AlphaFoldDB" id="A0A1H8DJN8"/>
<dbReference type="InterPro" id="IPR015943">
    <property type="entry name" value="WD40/YVTN_repeat-like_dom_sf"/>
</dbReference>
<dbReference type="Gene3D" id="2.60.40.10">
    <property type="entry name" value="Immunoglobulins"/>
    <property type="match status" value="1"/>
</dbReference>
<dbReference type="Proteomes" id="UP000198984">
    <property type="component" value="Unassembled WGS sequence"/>
</dbReference>
<keyword evidence="1" id="KW-0597">Phosphoprotein</keyword>
<evidence type="ECO:0000256" key="1">
    <source>
        <dbReference type="ARBA" id="ARBA00022553"/>
    </source>
</evidence>
<dbReference type="STRING" id="573321.SAMN04488505_10819"/>
<evidence type="ECO:0000259" key="3">
    <source>
        <dbReference type="PROSITE" id="PS50109"/>
    </source>
</evidence>
<dbReference type="Pfam" id="PF07494">
    <property type="entry name" value="Reg_prop"/>
    <property type="match status" value="2"/>
</dbReference>
<reference evidence="4 5" key="1">
    <citation type="submission" date="2016-10" db="EMBL/GenBank/DDBJ databases">
        <authorList>
            <person name="de Groot N.N."/>
        </authorList>
    </citation>
    <scope>NUCLEOTIDE SEQUENCE [LARGE SCALE GENOMIC DNA]</scope>
    <source>
        <strain evidence="4 5">DSM 21039</strain>
    </source>
</reference>
<keyword evidence="4" id="KW-0808">Transferase</keyword>
<gene>
    <name evidence="4" type="ORF">SAMN04488505_10819</name>
</gene>
<dbReference type="CDD" id="cd00146">
    <property type="entry name" value="PKD"/>
    <property type="match status" value="1"/>
</dbReference>
<sequence>MRYLPSQIKKKLQLLALFVFVMKTLFAQEGRYIFDAYSVNEGLSQSYVSDIIQDNQGFMWIANRDGVNRFDGYVFNEYRYKTSEQNKAGEGKGNLVASSSSGVRAVINRFDLKGYKGYGFYKNSRGQLLLAHNNGISLYDPYRNTFQQVMEDTSYVNEQERDNALKFKILGEDTATHQLWVWRPLKGVYVLDSRSYTIKRIILYPPQFAKRGLTPTDLLMDGHLIWMNFEPGELMSLNTRDLRLSTYCLPGIGQTPVLRNLNADSMIIASAGHIVMFNKKQHKYTDLLINEYDDKGVQFEPVVMELDHNGNVWIGGTDGVLIYTIRRNEVIQHITTFNTFETRSLNSVRYLYRDAADNMWVGTNGDGIKKYSPHKKVFNLYRSPFISHNMVRSIYKHDDGKLYIGLWRDGLDIYEEGGRFIERISNTEGHTVFPANTVNAICRENYKYLWIHFEGRYLGLLNVQTKKFENLTSVVDSLGLPPQKENYTPFMFRRVNGEVYFPYGEYLLSISPDERGNNKYHASLVHQFPNEILNCYFEDYLGNQYVGTQANLYVKDVGNTHWRIVPLPAGTIVKGINKNAHKQLLVATSRGLFILDANYQQIQHYNSYDFPVLVNDFFYGVLLDDRDRIWVSHNKGLSQINPVTNEITTFNHEDGLQSNEFNTGAYFKSVDGELFFGGIRGVNGFYPRNFRPNPFVPKVVIKRMEVLDRPYESDTAISLLHHIELPYNQNTIAIEFVPLEYTNPLKNKVQYKLEGADEEWVSAGTFRMARYTNLRPGTYTFNVRASNNDDIWNTAPTTLEIVIRIPFWQSLWFRFLLLLLLLGIAYYFSTLYLDYKIRHEKLKLEKEQAVDQERARISSDMHDDLGSGLSTIRLLSEIAKRKIQDPAQTNEIERISDAAGEMIDKMSEIIWAMNSSNDSLENLIAYMRSFAADFLEHAHITQQFYIPESIPNIKLSGGTRRNIYLAVKESLHNVVKHAKATEVIIEIEMQQHMTILIKDNGKGFDQEKVRLFGNGLKNIQKRMQSVGGHADITSNNGTIVFLDIPLN</sequence>
<dbReference type="InterPro" id="IPR011123">
    <property type="entry name" value="Y_Y_Y"/>
</dbReference>
<keyword evidence="2" id="KW-0812">Transmembrane</keyword>
<dbReference type="Gene3D" id="3.30.565.10">
    <property type="entry name" value="Histidine kinase-like ATPase, C-terminal domain"/>
    <property type="match status" value="1"/>
</dbReference>
<keyword evidence="5" id="KW-1185">Reference proteome</keyword>
<evidence type="ECO:0000313" key="4">
    <source>
        <dbReference type="EMBL" id="SEN07386.1"/>
    </source>
</evidence>
<dbReference type="InterPro" id="IPR011712">
    <property type="entry name" value="Sig_transdc_His_kin_sub3_dim/P"/>
</dbReference>
<evidence type="ECO:0000313" key="5">
    <source>
        <dbReference type="Proteomes" id="UP000198984"/>
    </source>
</evidence>
<dbReference type="PROSITE" id="PS50109">
    <property type="entry name" value="HIS_KIN"/>
    <property type="match status" value="1"/>
</dbReference>
<dbReference type="EMBL" id="FOBB01000008">
    <property type="protein sequence ID" value="SEN07386.1"/>
    <property type="molecule type" value="Genomic_DNA"/>
</dbReference>
<dbReference type="GO" id="GO:0016020">
    <property type="term" value="C:membrane"/>
    <property type="evidence" value="ECO:0007669"/>
    <property type="project" value="InterPro"/>
</dbReference>
<dbReference type="Gene3D" id="2.130.10.10">
    <property type="entry name" value="YVTN repeat-like/Quinoprotein amine dehydrogenase"/>
    <property type="match status" value="2"/>
</dbReference>
<evidence type="ECO:0000256" key="2">
    <source>
        <dbReference type="SAM" id="Phobius"/>
    </source>
</evidence>
<dbReference type="Pfam" id="PF07730">
    <property type="entry name" value="HisKA_3"/>
    <property type="match status" value="1"/>
</dbReference>
<proteinExistence type="predicted"/>
<dbReference type="PANTHER" id="PTHR43547:SF2">
    <property type="entry name" value="HYBRID SIGNAL TRANSDUCTION HISTIDINE KINASE C"/>
    <property type="match status" value="1"/>
</dbReference>
<dbReference type="InterPro" id="IPR011110">
    <property type="entry name" value="Reg_prop"/>
</dbReference>